<evidence type="ECO:0000256" key="1">
    <source>
        <dbReference type="ARBA" id="ARBA00010858"/>
    </source>
</evidence>
<dbReference type="GO" id="GO:0012511">
    <property type="term" value="C:monolayer-surrounded lipid storage body"/>
    <property type="evidence" value="ECO:0007669"/>
    <property type="project" value="InterPro"/>
</dbReference>
<dbReference type="GO" id="GO:0009791">
    <property type="term" value="P:post-embryonic development"/>
    <property type="evidence" value="ECO:0007669"/>
    <property type="project" value="UniProtKB-ARBA"/>
</dbReference>
<keyword evidence="4 7" id="KW-1133">Transmembrane helix</keyword>
<dbReference type="AlphaFoldDB" id="A0A7G2F5V9"/>
<evidence type="ECO:0000256" key="6">
    <source>
        <dbReference type="RuleBase" id="RU000540"/>
    </source>
</evidence>
<dbReference type="GO" id="GO:0048608">
    <property type="term" value="P:reproductive structure development"/>
    <property type="evidence" value="ECO:0007669"/>
    <property type="project" value="UniProtKB-ARBA"/>
</dbReference>
<dbReference type="PANTHER" id="PTHR33203:SF49">
    <property type="entry name" value="TAPETAL OLEOSIN GRP-17"/>
    <property type="match status" value="1"/>
</dbReference>
<evidence type="ECO:0000256" key="7">
    <source>
        <dbReference type="SAM" id="Phobius"/>
    </source>
</evidence>
<sequence>MFSFLMPLLEVIKIIIASVASVIFVGFACVTLAGSAAALVVSTPVFIIFSPVLVPATIATVVLATGFTAGGSFGATALGLIMWLVK</sequence>
<evidence type="ECO:0000313" key="8">
    <source>
        <dbReference type="EMBL" id="CAD5331088.1"/>
    </source>
</evidence>
<evidence type="ECO:0000256" key="4">
    <source>
        <dbReference type="ARBA" id="ARBA00022989"/>
    </source>
</evidence>
<accession>A0A7G2F5V9</accession>
<evidence type="ECO:0000256" key="3">
    <source>
        <dbReference type="ARBA" id="ARBA00022692"/>
    </source>
</evidence>
<keyword evidence="5 7" id="KW-0472">Membrane</keyword>
<feature type="transmembrane region" description="Helical" evidence="7">
    <location>
        <begin position="52"/>
        <end position="85"/>
    </location>
</feature>
<dbReference type="PANTHER" id="PTHR33203">
    <property type="entry name" value="OLEOSIN"/>
    <property type="match status" value="1"/>
</dbReference>
<name>A0A7G2F5V9_ARATH</name>
<evidence type="ECO:0000256" key="2">
    <source>
        <dbReference type="ARBA" id="ARBA00022677"/>
    </source>
</evidence>
<dbReference type="InterPro" id="IPR000136">
    <property type="entry name" value="Oleosin"/>
</dbReference>
<organism evidence="8 9">
    <name type="scientific">Arabidopsis thaliana</name>
    <name type="common">Mouse-ear cress</name>
    <dbReference type="NCBI Taxonomy" id="3702"/>
    <lineage>
        <taxon>Eukaryota</taxon>
        <taxon>Viridiplantae</taxon>
        <taxon>Streptophyta</taxon>
        <taxon>Embryophyta</taxon>
        <taxon>Tracheophyta</taxon>
        <taxon>Spermatophyta</taxon>
        <taxon>Magnoliopsida</taxon>
        <taxon>eudicotyledons</taxon>
        <taxon>Gunneridae</taxon>
        <taxon>Pentapetalae</taxon>
        <taxon>rosids</taxon>
        <taxon>malvids</taxon>
        <taxon>Brassicales</taxon>
        <taxon>Brassicaceae</taxon>
        <taxon>Camelineae</taxon>
        <taxon>Arabidopsis</taxon>
    </lineage>
</organism>
<proteinExistence type="inferred from homology"/>
<dbReference type="PROSITE" id="PS00811">
    <property type="entry name" value="OLEOSINS"/>
    <property type="match status" value="1"/>
</dbReference>
<gene>
    <name evidence="8" type="ORF">AT9943_LOCUS18581</name>
</gene>
<dbReference type="EMBL" id="LR881470">
    <property type="protein sequence ID" value="CAD5331088.1"/>
    <property type="molecule type" value="Genomic_DNA"/>
</dbReference>
<dbReference type="GO" id="GO:0016020">
    <property type="term" value="C:membrane"/>
    <property type="evidence" value="ECO:0007669"/>
    <property type="project" value="UniProtKB-SubCell"/>
</dbReference>
<evidence type="ECO:0000313" key="9">
    <source>
        <dbReference type="Proteomes" id="UP000516314"/>
    </source>
</evidence>
<dbReference type="Pfam" id="PF01277">
    <property type="entry name" value="Oleosin"/>
    <property type="match status" value="1"/>
</dbReference>
<comment type="similarity">
    <text evidence="1 6">Belongs to the oleosin family.</text>
</comment>
<keyword evidence="3 7" id="KW-0812">Transmembrane</keyword>
<protein>
    <recommendedName>
        <fullName evidence="6">Oleosin</fullName>
    </recommendedName>
</protein>
<keyword evidence="2 6" id="KW-0551">Lipid droplet</keyword>
<dbReference type="Proteomes" id="UP000516314">
    <property type="component" value="Chromosome 5"/>
</dbReference>
<evidence type="ECO:0000256" key="5">
    <source>
        <dbReference type="ARBA" id="ARBA00023136"/>
    </source>
</evidence>
<feature type="transmembrane region" description="Helical" evidence="7">
    <location>
        <begin position="12"/>
        <end position="40"/>
    </location>
</feature>
<comment type="subcellular location">
    <subcellularLocation>
        <location evidence="6">Lipid droplet</location>
    </subcellularLocation>
    <subcellularLocation>
        <location evidence="6">Membrane</location>
        <topology evidence="6">Multi-pass membrane protein</topology>
    </subcellularLocation>
</comment>
<reference evidence="8 9" key="1">
    <citation type="submission" date="2020-09" db="EMBL/GenBank/DDBJ databases">
        <authorList>
            <person name="Ashkenazy H."/>
        </authorList>
    </citation>
    <scope>NUCLEOTIDE SEQUENCE [LARGE SCALE GENOMIC DNA]</scope>
    <source>
        <strain evidence="9">cv. Cdm-0</strain>
    </source>
</reference>